<dbReference type="AlphaFoldDB" id="A0AAW4QE82"/>
<accession>A0AAW4QE82</accession>
<dbReference type="EMBL" id="QGBI01000058">
    <property type="protein sequence ID" value="MBX3893624.1"/>
    <property type="molecule type" value="Genomic_DNA"/>
</dbReference>
<reference evidence="2" key="1">
    <citation type="submission" date="2018-06" db="EMBL/GenBank/DDBJ databases">
        <authorList>
            <person name="O'Rourke A."/>
        </authorList>
    </citation>
    <scope>NUCLEOTIDE SEQUENCE</scope>
    <source>
        <strain evidence="2">132550021-3</strain>
    </source>
</reference>
<evidence type="ECO:0000313" key="3">
    <source>
        <dbReference type="Proteomes" id="UP001199322"/>
    </source>
</evidence>
<dbReference type="Proteomes" id="UP001199322">
    <property type="component" value="Unassembled WGS sequence"/>
</dbReference>
<comment type="caution">
    <text evidence="2">The sequence shown here is derived from an EMBL/GenBank/DDBJ whole genome shotgun (WGS) entry which is preliminary data.</text>
</comment>
<gene>
    <name evidence="2" type="ORF">DEE74_27590</name>
</gene>
<name>A0AAW4QE82_RALPI</name>
<feature type="coiled-coil region" evidence="1">
    <location>
        <begin position="73"/>
        <end position="103"/>
    </location>
</feature>
<keyword evidence="1" id="KW-0175">Coiled coil</keyword>
<proteinExistence type="predicted"/>
<organism evidence="2 3">
    <name type="scientific">Ralstonia pickettii</name>
    <name type="common">Burkholderia pickettii</name>
    <dbReference type="NCBI Taxonomy" id="329"/>
    <lineage>
        <taxon>Bacteria</taxon>
        <taxon>Pseudomonadati</taxon>
        <taxon>Pseudomonadota</taxon>
        <taxon>Betaproteobacteria</taxon>
        <taxon>Burkholderiales</taxon>
        <taxon>Burkholderiaceae</taxon>
        <taxon>Ralstonia</taxon>
    </lineage>
</organism>
<sequence length="209" mass="22879">MKTYPVTGPDMLEPMWFNRVRQGQHAATVGADRAVTVEGVSLRLRAESPEPGTPVRVWLNHAGFFVCATVADIEQAAAEQRAAEAAREQERRARLDRARAEAEAFNARLALPVAWDVGIKDVLSGLSETSWGDGRSAATVEHVYLLEPLTAGRLVRQAGDFLCTAAAGTNGKRWSSKVIERAHDGDGQPYRPRPTCKACLALAKRWMKD</sequence>
<evidence type="ECO:0000313" key="2">
    <source>
        <dbReference type="EMBL" id="MBX3893624.1"/>
    </source>
</evidence>
<dbReference type="RefSeq" id="WP_212745809.1">
    <property type="nucleotide sequence ID" value="NZ_JAYMZP010000098.1"/>
</dbReference>
<evidence type="ECO:0000256" key="1">
    <source>
        <dbReference type="SAM" id="Coils"/>
    </source>
</evidence>
<protein>
    <submittedName>
        <fullName evidence="2">Uncharacterized protein</fullName>
    </submittedName>
</protein>